<evidence type="ECO:0000259" key="1">
    <source>
        <dbReference type="Pfam" id="PF01323"/>
    </source>
</evidence>
<dbReference type="EMBL" id="VIGD01000012">
    <property type="protein sequence ID" value="TQE90400.1"/>
    <property type="molecule type" value="Genomic_DNA"/>
</dbReference>
<dbReference type="PANTHER" id="PTHR13887:SF41">
    <property type="entry name" value="THIOREDOXIN SUPERFAMILY PROTEIN"/>
    <property type="match status" value="1"/>
</dbReference>
<feature type="domain" description="DSBA-like thioredoxin" evidence="1">
    <location>
        <begin position="3"/>
        <end position="204"/>
    </location>
</feature>
<keyword evidence="3" id="KW-1185">Reference proteome</keyword>
<dbReference type="Pfam" id="PF01323">
    <property type="entry name" value="DSBA"/>
    <property type="match status" value="1"/>
</dbReference>
<gene>
    <name evidence="2" type="ORF">FKZ59_10115</name>
</gene>
<dbReference type="CDD" id="cd03024">
    <property type="entry name" value="DsbA_FrnE"/>
    <property type="match status" value="1"/>
</dbReference>
<comment type="caution">
    <text evidence="2">The sequence shown here is derived from an EMBL/GenBank/DDBJ whole genome shotgun (WGS) entry which is preliminary data.</text>
</comment>
<organism evidence="2 3">
    <name type="scientific">Ureibacillus terrenus</name>
    <dbReference type="NCBI Taxonomy" id="118246"/>
    <lineage>
        <taxon>Bacteria</taxon>
        <taxon>Bacillati</taxon>
        <taxon>Bacillota</taxon>
        <taxon>Bacilli</taxon>
        <taxon>Bacillales</taxon>
        <taxon>Caryophanaceae</taxon>
        <taxon>Ureibacillus</taxon>
    </lineage>
</organism>
<dbReference type="Gene3D" id="3.40.30.10">
    <property type="entry name" value="Glutaredoxin"/>
    <property type="match status" value="1"/>
</dbReference>
<dbReference type="InterPro" id="IPR001853">
    <property type="entry name" value="DSBA-like_thioredoxin_dom"/>
</dbReference>
<dbReference type="PANTHER" id="PTHR13887">
    <property type="entry name" value="GLUTATHIONE S-TRANSFERASE KAPPA"/>
    <property type="match status" value="1"/>
</dbReference>
<dbReference type="Proteomes" id="UP000315753">
    <property type="component" value="Unassembled WGS sequence"/>
</dbReference>
<dbReference type="SUPFAM" id="SSF52833">
    <property type="entry name" value="Thioredoxin-like"/>
    <property type="match status" value="1"/>
</dbReference>
<dbReference type="OrthoDB" id="9799122at2"/>
<sequence length="235" mass="26665">MKVEIWSDFVCPFCYIGKRQLEKAIDDLGYTGQIEVEFKSFILDPTTEDGQDESIYEHLSKKYGMLMDEVKKMTFGVVQRAKEVGLAYDFDQLKTANTLKAHRLAKWAYSKGKGAEFSERVFHAYFMEEKPIGKQDVLIRLAEEAGLDGKEAEEVLNNGQFSKEVEKDIRQAQIYGIRGVPFFVFENKYGISGAQPQEVFEQTIKKVAEEKGLKPSIEILGKEGNVCSDGDCDLQ</sequence>
<protein>
    <submittedName>
        <fullName evidence="2">DsbA family oxidoreductase</fullName>
    </submittedName>
</protein>
<name>A0A540V0V5_9BACL</name>
<proteinExistence type="predicted"/>
<accession>A0A540V0V5</accession>
<reference evidence="2 3" key="1">
    <citation type="submission" date="2019-06" db="EMBL/GenBank/DDBJ databases">
        <title>Genome sequence of Ureibacillus terrenus.</title>
        <authorList>
            <person name="Maclea K.S."/>
            <person name="Simoes M."/>
        </authorList>
    </citation>
    <scope>NUCLEOTIDE SEQUENCE [LARGE SCALE GENOMIC DNA]</scope>
    <source>
        <strain evidence="2 3">ATCC BAA-384</strain>
    </source>
</reference>
<evidence type="ECO:0000313" key="3">
    <source>
        <dbReference type="Proteomes" id="UP000315753"/>
    </source>
</evidence>
<dbReference type="AlphaFoldDB" id="A0A540V0V5"/>
<evidence type="ECO:0000313" key="2">
    <source>
        <dbReference type="EMBL" id="TQE90400.1"/>
    </source>
</evidence>
<dbReference type="RefSeq" id="WP_141602642.1">
    <property type="nucleotide sequence ID" value="NZ_VIGD01000012.1"/>
</dbReference>
<dbReference type="InterPro" id="IPR036249">
    <property type="entry name" value="Thioredoxin-like_sf"/>
</dbReference>
<dbReference type="GO" id="GO:0016491">
    <property type="term" value="F:oxidoreductase activity"/>
    <property type="evidence" value="ECO:0007669"/>
    <property type="project" value="InterPro"/>
</dbReference>